<accession>A0A839UE51</accession>
<protein>
    <submittedName>
        <fullName evidence="1">Uncharacterized protein</fullName>
    </submittedName>
</protein>
<dbReference type="AlphaFoldDB" id="A0A839UE51"/>
<gene>
    <name evidence="1" type="ORF">FHS21_003095</name>
</gene>
<reference evidence="1 2" key="1">
    <citation type="submission" date="2020-08" db="EMBL/GenBank/DDBJ databases">
        <title>Genomic Encyclopedia of Type Strains, Phase III (KMG-III): the genomes of soil and plant-associated and newly described type strains.</title>
        <authorList>
            <person name="Whitman W."/>
        </authorList>
    </citation>
    <scope>NUCLEOTIDE SEQUENCE [LARGE SCALE GENOMIC DNA]</scope>
    <source>
        <strain evidence="1 2">CECT 7015</strain>
    </source>
</reference>
<evidence type="ECO:0000313" key="1">
    <source>
        <dbReference type="EMBL" id="MBB3146679.1"/>
    </source>
</evidence>
<dbReference type="Proteomes" id="UP000554520">
    <property type="component" value="Unassembled WGS sequence"/>
</dbReference>
<comment type="caution">
    <text evidence="1">The sequence shown here is derived from an EMBL/GenBank/DDBJ whole genome shotgun (WGS) entry which is preliminary data.</text>
</comment>
<dbReference type="EMBL" id="JACHXN010000009">
    <property type="protein sequence ID" value="MBB3146679.1"/>
    <property type="molecule type" value="Genomic_DNA"/>
</dbReference>
<keyword evidence="2" id="KW-1185">Reference proteome</keyword>
<name>A0A839UE51_9HYPH</name>
<proteinExistence type="predicted"/>
<dbReference type="RefSeq" id="WP_183662467.1">
    <property type="nucleotide sequence ID" value="NZ_JACHXN010000009.1"/>
</dbReference>
<organism evidence="1 2">
    <name type="scientific">Phyllobacterium trifolii</name>
    <dbReference type="NCBI Taxonomy" id="300193"/>
    <lineage>
        <taxon>Bacteria</taxon>
        <taxon>Pseudomonadati</taxon>
        <taxon>Pseudomonadota</taxon>
        <taxon>Alphaproteobacteria</taxon>
        <taxon>Hyphomicrobiales</taxon>
        <taxon>Phyllobacteriaceae</taxon>
        <taxon>Phyllobacterium</taxon>
    </lineage>
</organism>
<sequence length="60" mass="6657">MAQNDKTGLFCIRPRDLVWGPLALGAGRSSFPLFGEPARKYGEPERRESSVAGHLEVKTR</sequence>
<evidence type="ECO:0000313" key="2">
    <source>
        <dbReference type="Proteomes" id="UP000554520"/>
    </source>
</evidence>